<dbReference type="SMART" id="SM00267">
    <property type="entry name" value="GGDEF"/>
    <property type="match status" value="1"/>
</dbReference>
<dbReference type="InterPro" id="IPR000160">
    <property type="entry name" value="GGDEF_dom"/>
</dbReference>
<feature type="domain" description="GGDEF" evidence="4">
    <location>
        <begin position="175"/>
        <end position="310"/>
    </location>
</feature>
<dbReference type="PROSITE" id="PS50006">
    <property type="entry name" value="FHA_DOMAIN"/>
    <property type="match status" value="1"/>
</dbReference>
<dbReference type="Proteomes" id="UP000285575">
    <property type="component" value="Unassembled WGS sequence"/>
</dbReference>
<evidence type="ECO:0000259" key="4">
    <source>
        <dbReference type="PROSITE" id="PS50887"/>
    </source>
</evidence>
<evidence type="ECO:0000259" key="3">
    <source>
        <dbReference type="PROSITE" id="PS50006"/>
    </source>
</evidence>
<dbReference type="EMBL" id="SACR01000005">
    <property type="protein sequence ID" value="RVU44535.1"/>
    <property type="molecule type" value="Genomic_DNA"/>
</dbReference>
<dbReference type="PANTHER" id="PTHR45138">
    <property type="entry name" value="REGULATORY COMPONENTS OF SENSORY TRANSDUCTION SYSTEM"/>
    <property type="match status" value="1"/>
</dbReference>
<feature type="domain" description="FHA" evidence="3">
    <location>
        <begin position="57"/>
        <end position="106"/>
    </location>
</feature>
<organism evidence="5 6">
    <name type="scientific">Rubrivivax rivuli</name>
    <dbReference type="NCBI Taxonomy" id="1862385"/>
    <lineage>
        <taxon>Bacteria</taxon>
        <taxon>Pseudomonadati</taxon>
        <taxon>Pseudomonadota</taxon>
        <taxon>Betaproteobacteria</taxon>
        <taxon>Burkholderiales</taxon>
        <taxon>Sphaerotilaceae</taxon>
        <taxon>Rubrivivax</taxon>
    </lineage>
</organism>
<evidence type="ECO:0000256" key="1">
    <source>
        <dbReference type="ARBA" id="ARBA00012528"/>
    </source>
</evidence>
<gene>
    <name evidence="5" type="ORF">EOE66_17890</name>
</gene>
<keyword evidence="6" id="KW-1185">Reference proteome</keyword>
<dbReference type="OrthoDB" id="9813903at2"/>
<dbReference type="PANTHER" id="PTHR45138:SF9">
    <property type="entry name" value="DIGUANYLATE CYCLASE DGCM-RELATED"/>
    <property type="match status" value="1"/>
</dbReference>
<dbReference type="InterPro" id="IPR050469">
    <property type="entry name" value="Diguanylate_Cyclase"/>
</dbReference>
<evidence type="ECO:0000313" key="6">
    <source>
        <dbReference type="Proteomes" id="UP000285575"/>
    </source>
</evidence>
<dbReference type="SUPFAM" id="SSF55073">
    <property type="entry name" value="Nucleotide cyclase"/>
    <property type="match status" value="1"/>
</dbReference>
<sequence>MSDTDSPQTWDHPTVRLKQGELTLVQSLGATGLRQPCLVQYSGEAPGQRHALPEGTLSLGRAPDCAVQLDSPGVSRRHAELVVQGDTVRFNDAGSVNGSWVNDKRVRAPVLLNDGDLLRLGELVLKFYGRNSVDALLHDHIYRMATVDAGTEVFTKRYVMDTLAREMRRARRHKRPLSLLCIDLDHFKSVNDRWGHNAGDTVLREAAATAHGALRNTDVLGRCGGEEFVAVLPETTLEEARTLAERVRSALAARSIALQGEDGADLRHVQTASIGVATFTATLTTARDLLGEADARMYEAKRDGRNRVAG</sequence>
<proteinExistence type="predicted"/>
<dbReference type="AlphaFoldDB" id="A0A437RCN2"/>
<accession>A0A437RCN2</accession>
<dbReference type="FunFam" id="3.30.70.270:FF:000001">
    <property type="entry name" value="Diguanylate cyclase domain protein"/>
    <property type="match status" value="1"/>
</dbReference>
<dbReference type="NCBIfam" id="TIGR00254">
    <property type="entry name" value="GGDEF"/>
    <property type="match status" value="1"/>
</dbReference>
<dbReference type="GO" id="GO:0005886">
    <property type="term" value="C:plasma membrane"/>
    <property type="evidence" value="ECO:0007669"/>
    <property type="project" value="TreeGrafter"/>
</dbReference>
<dbReference type="RefSeq" id="WP_128230080.1">
    <property type="nucleotide sequence ID" value="NZ_SACR01000005.1"/>
</dbReference>
<dbReference type="SUPFAM" id="SSF49879">
    <property type="entry name" value="SMAD/FHA domain"/>
    <property type="match status" value="1"/>
</dbReference>
<dbReference type="GO" id="GO:0043709">
    <property type="term" value="P:cell adhesion involved in single-species biofilm formation"/>
    <property type="evidence" value="ECO:0007669"/>
    <property type="project" value="TreeGrafter"/>
</dbReference>
<dbReference type="InterPro" id="IPR000253">
    <property type="entry name" value="FHA_dom"/>
</dbReference>
<dbReference type="Pfam" id="PF00990">
    <property type="entry name" value="GGDEF"/>
    <property type="match status" value="1"/>
</dbReference>
<dbReference type="Gene3D" id="3.30.70.270">
    <property type="match status" value="1"/>
</dbReference>
<dbReference type="EC" id="2.7.7.65" evidence="1"/>
<dbReference type="Pfam" id="PF00498">
    <property type="entry name" value="FHA"/>
    <property type="match status" value="1"/>
</dbReference>
<dbReference type="SMART" id="SM00240">
    <property type="entry name" value="FHA"/>
    <property type="match status" value="1"/>
</dbReference>
<dbReference type="CDD" id="cd00060">
    <property type="entry name" value="FHA"/>
    <property type="match status" value="1"/>
</dbReference>
<dbReference type="GO" id="GO:0052621">
    <property type="term" value="F:diguanylate cyclase activity"/>
    <property type="evidence" value="ECO:0007669"/>
    <property type="project" value="UniProtKB-EC"/>
</dbReference>
<comment type="caution">
    <text evidence="5">The sequence shown here is derived from an EMBL/GenBank/DDBJ whole genome shotgun (WGS) entry which is preliminary data.</text>
</comment>
<evidence type="ECO:0000313" key="5">
    <source>
        <dbReference type="EMBL" id="RVU44535.1"/>
    </source>
</evidence>
<dbReference type="PROSITE" id="PS50887">
    <property type="entry name" value="GGDEF"/>
    <property type="match status" value="1"/>
</dbReference>
<dbReference type="GO" id="GO:1902201">
    <property type="term" value="P:negative regulation of bacterial-type flagellum-dependent cell motility"/>
    <property type="evidence" value="ECO:0007669"/>
    <property type="project" value="TreeGrafter"/>
</dbReference>
<name>A0A437RCN2_9BURK</name>
<dbReference type="InterPro" id="IPR008984">
    <property type="entry name" value="SMAD_FHA_dom_sf"/>
</dbReference>
<reference evidence="5 6" key="1">
    <citation type="submission" date="2019-01" db="EMBL/GenBank/DDBJ databases">
        <authorList>
            <person name="Chen W.-M."/>
        </authorList>
    </citation>
    <scope>NUCLEOTIDE SEQUENCE [LARGE SCALE GENOMIC DNA]</scope>
    <source>
        <strain evidence="5 6">KYPY4</strain>
    </source>
</reference>
<dbReference type="CDD" id="cd01949">
    <property type="entry name" value="GGDEF"/>
    <property type="match status" value="1"/>
</dbReference>
<protein>
    <recommendedName>
        <fullName evidence="1">diguanylate cyclase</fullName>
        <ecNumber evidence="1">2.7.7.65</ecNumber>
    </recommendedName>
</protein>
<evidence type="ECO:0000256" key="2">
    <source>
        <dbReference type="ARBA" id="ARBA00034247"/>
    </source>
</evidence>
<dbReference type="InterPro" id="IPR043128">
    <property type="entry name" value="Rev_trsase/Diguanyl_cyclase"/>
</dbReference>
<comment type="catalytic activity">
    <reaction evidence="2">
        <text>2 GTP = 3',3'-c-di-GMP + 2 diphosphate</text>
        <dbReference type="Rhea" id="RHEA:24898"/>
        <dbReference type="ChEBI" id="CHEBI:33019"/>
        <dbReference type="ChEBI" id="CHEBI:37565"/>
        <dbReference type="ChEBI" id="CHEBI:58805"/>
        <dbReference type="EC" id="2.7.7.65"/>
    </reaction>
</comment>
<dbReference type="Gene3D" id="2.60.200.20">
    <property type="match status" value="1"/>
</dbReference>
<dbReference type="InterPro" id="IPR029787">
    <property type="entry name" value="Nucleotide_cyclase"/>
</dbReference>